<keyword evidence="2" id="KW-1185">Reference proteome</keyword>
<gene>
    <name evidence="1" type="ordered locus">CAGL0D06154g</name>
</gene>
<organism evidence="1 2">
    <name type="scientific">Candida glabrata (strain ATCC 2001 / BCRC 20586 / JCM 3761 / NBRC 0622 / NRRL Y-65 / CBS 138)</name>
    <name type="common">Yeast</name>
    <name type="synonym">Nakaseomyces glabratus</name>
    <dbReference type="NCBI Taxonomy" id="284593"/>
    <lineage>
        <taxon>Eukaryota</taxon>
        <taxon>Fungi</taxon>
        <taxon>Dikarya</taxon>
        <taxon>Ascomycota</taxon>
        <taxon>Saccharomycotina</taxon>
        <taxon>Saccharomycetes</taxon>
        <taxon>Saccharomycetales</taxon>
        <taxon>Saccharomycetaceae</taxon>
        <taxon>Nakaseomyces</taxon>
    </lineage>
</organism>
<dbReference type="Proteomes" id="UP000002428">
    <property type="component" value="Chromosome D"/>
</dbReference>
<reference evidence="1 2" key="1">
    <citation type="journal article" date="2004" name="Nature">
        <title>Genome evolution in yeasts.</title>
        <authorList>
            <consortium name="Genolevures"/>
            <person name="Dujon B."/>
            <person name="Sherman D."/>
            <person name="Fischer G."/>
            <person name="Durrens P."/>
            <person name="Casaregola S."/>
            <person name="Lafontaine I."/>
            <person name="de Montigny J."/>
            <person name="Marck C."/>
            <person name="Neuveglise C."/>
            <person name="Talla E."/>
            <person name="Goffard N."/>
            <person name="Frangeul L."/>
            <person name="Aigle M."/>
            <person name="Anthouard V."/>
            <person name="Babour A."/>
            <person name="Barbe V."/>
            <person name="Barnay S."/>
            <person name="Blanchin S."/>
            <person name="Beckerich J.M."/>
            <person name="Beyne E."/>
            <person name="Bleykasten C."/>
            <person name="Boisrame A."/>
            <person name="Boyer J."/>
            <person name="Cattolico L."/>
            <person name="Confanioleri F."/>
            <person name="de Daruvar A."/>
            <person name="Despons L."/>
            <person name="Fabre E."/>
            <person name="Fairhead C."/>
            <person name="Ferry-Dumazet H."/>
            <person name="Groppi A."/>
            <person name="Hantraye F."/>
            <person name="Hennequin C."/>
            <person name="Jauniaux N."/>
            <person name="Joyet P."/>
            <person name="Kachouri R."/>
            <person name="Kerrest A."/>
            <person name="Koszul R."/>
            <person name="Lemaire M."/>
            <person name="Lesur I."/>
            <person name="Ma L."/>
            <person name="Muller H."/>
            <person name="Nicaud J.M."/>
            <person name="Nikolski M."/>
            <person name="Oztas S."/>
            <person name="Ozier-Kalogeropoulos O."/>
            <person name="Pellenz S."/>
            <person name="Potier S."/>
            <person name="Richard G.F."/>
            <person name="Straub M.L."/>
            <person name="Suleau A."/>
            <person name="Swennene D."/>
            <person name="Tekaia F."/>
            <person name="Wesolowski-Louvel M."/>
            <person name="Westhof E."/>
            <person name="Wirth B."/>
            <person name="Zeniou-Meyer M."/>
            <person name="Zivanovic I."/>
            <person name="Bolotin-Fukuhara M."/>
            <person name="Thierry A."/>
            <person name="Bouchier C."/>
            <person name="Caudron B."/>
            <person name="Scarpelli C."/>
            <person name="Gaillardin C."/>
            <person name="Weissenbach J."/>
            <person name="Wincker P."/>
            <person name="Souciet J.L."/>
        </authorList>
    </citation>
    <scope>NUCLEOTIDE SEQUENCE [LARGE SCALE GENOMIC DNA]</scope>
    <source>
        <strain evidence="2">ATCC 2001 / BCRC 20586 / JCM 3761 / NBRC 0622 / NRRL Y-65 / CBS 138</strain>
    </source>
</reference>
<dbReference type="InParanoid" id="B4UMZ2"/>
<sequence length="91" mass="10306">MDQIHANPAVMEKLEKVSKIMIEKNLINSDNHDANGQRSFKPMQMIKILMDKDLRLAMNEFKSSLDKAGIQLGPDQLAPLMTVLGIEKEKK</sequence>
<name>B4UMZ2_CANGA</name>
<dbReference type="EMBL" id="CR380950">
    <property type="protein sequence ID" value="CAR58016.1"/>
    <property type="molecule type" value="Genomic_DNA"/>
</dbReference>
<evidence type="ECO:0000313" key="1">
    <source>
        <dbReference type="EMBL" id="CAR58016.1"/>
    </source>
</evidence>
<dbReference type="KEGG" id="cgr:9487982"/>
<proteinExistence type="predicted"/>
<dbReference type="HOGENOM" id="CLU_2442109_0_0_1"/>
<protein>
    <submittedName>
        <fullName evidence="1">Uncharacterized protein</fullName>
    </submittedName>
</protein>
<evidence type="ECO:0000313" key="2">
    <source>
        <dbReference type="Proteomes" id="UP000002428"/>
    </source>
</evidence>
<dbReference type="eggNOG" id="ENOG502S3YH">
    <property type="taxonomic scope" value="Eukaryota"/>
</dbReference>
<accession>B4UMZ2</accession>
<dbReference type="AlphaFoldDB" id="B4UMZ2"/>